<organism evidence="2 3">
    <name type="scientific">Coprinellus micaceus</name>
    <name type="common">Glistening ink-cap mushroom</name>
    <name type="synonym">Coprinus micaceus</name>
    <dbReference type="NCBI Taxonomy" id="71717"/>
    <lineage>
        <taxon>Eukaryota</taxon>
        <taxon>Fungi</taxon>
        <taxon>Dikarya</taxon>
        <taxon>Basidiomycota</taxon>
        <taxon>Agaricomycotina</taxon>
        <taxon>Agaricomycetes</taxon>
        <taxon>Agaricomycetidae</taxon>
        <taxon>Agaricales</taxon>
        <taxon>Agaricineae</taxon>
        <taxon>Psathyrellaceae</taxon>
        <taxon>Coprinellus</taxon>
    </lineage>
</organism>
<evidence type="ECO:0000313" key="2">
    <source>
        <dbReference type="EMBL" id="TEB29379.1"/>
    </source>
</evidence>
<gene>
    <name evidence="2" type="ORF">FA13DRAFT_639492</name>
</gene>
<feature type="region of interest" description="Disordered" evidence="1">
    <location>
        <begin position="59"/>
        <end position="93"/>
    </location>
</feature>
<dbReference type="EMBL" id="QPFP01000027">
    <property type="protein sequence ID" value="TEB29379.1"/>
    <property type="molecule type" value="Genomic_DNA"/>
</dbReference>
<protein>
    <submittedName>
        <fullName evidence="2">Uncharacterized protein</fullName>
    </submittedName>
</protein>
<accession>A0A4Y7T756</accession>
<evidence type="ECO:0000313" key="3">
    <source>
        <dbReference type="Proteomes" id="UP000298030"/>
    </source>
</evidence>
<sequence>MGRGIGTPSDLTNDAINNVAVGMCNGVAVLTSTSGASDSSIDSPSHGPSLTNILRAVGSGASLRRHPRPSSSMTQAKIEEDSPISSGPFYHDVGQEGMEGRFYDWAPQPTYNPTSNDYDALDVQKPRVFDELGEPQAAESPEPGECSTLLQPSDQCEATLAMESPPPTNGTLQWYG</sequence>
<keyword evidence="3" id="KW-1185">Reference proteome</keyword>
<evidence type="ECO:0000256" key="1">
    <source>
        <dbReference type="SAM" id="MobiDB-lite"/>
    </source>
</evidence>
<proteinExistence type="predicted"/>
<dbReference type="AlphaFoldDB" id="A0A4Y7T756"/>
<dbReference type="Proteomes" id="UP000298030">
    <property type="component" value="Unassembled WGS sequence"/>
</dbReference>
<name>A0A4Y7T756_COPMI</name>
<comment type="caution">
    <text evidence="2">The sequence shown here is derived from an EMBL/GenBank/DDBJ whole genome shotgun (WGS) entry which is preliminary data.</text>
</comment>
<reference evidence="2 3" key="1">
    <citation type="journal article" date="2019" name="Nat. Ecol. Evol.">
        <title>Megaphylogeny resolves global patterns of mushroom evolution.</title>
        <authorList>
            <person name="Varga T."/>
            <person name="Krizsan K."/>
            <person name="Foldi C."/>
            <person name="Dima B."/>
            <person name="Sanchez-Garcia M."/>
            <person name="Sanchez-Ramirez S."/>
            <person name="Szollosi G.J."/>
            <person name="Szarkandi J.G."/>
            <person name="Papp V."/>
            <person name="Albert L."/>
            <person name="Andreopoulos W."/>
            <person name="Angelini C."/>
            <person name="Antonin V."/>
            <person name="Barry K.W."/>
            <person name="Bougher N.L."/>
            <person name="Buchanan P."/>
            <person name="Buyck B."/>
            <person name="Bense V."/>
            <person name="Catcheside P."/>
            <person name="Chovatia M."/>
            <person name="Cooper J."/>
            <person name="Damon W."/>
            <person name="Desjardin D."/>
            <person name="Finy P."/>
            <person name="Geml J."/>
            <person name="Haridas S."/>
            <person name="Hughes K."/>
            <person name="Justo A."/>
            <person name="Karasinski D."/>
            <person name="Kautmanova I."/>
            <person name="Kiss B."/>
            <person name="Kocsube S."/>
            <person name="Kotiranta H."/>
            <person name="LaButti K.M."/>
            <person name="Lechner B.E."/>
            <person name="Liimatainen K."/>
            <person name="Lipzen A."/>
            <person name="Lukacs Z."/>
            <person name="Mihaltcheva S."/>
            <person name="Morgado L.N."/>
            <person name="Niskanen T."/>
            <person name="Noordeloos M.E."/>
            <person name="Ohm R.A."/>
            <person name="Ortiz-Santana B."/>
            <person name="Ovrebo C."/>
            <person name="Racz N."/>
            <person name="Riley R."/>
            <person name="Savchenko A."/>
            <person name="Shiryaev A."/>
            <person name="Soop K."/>
            <person name="Spirin V."/>
            <person name="Szebenyi C."/>
            <person name="Tomsovsky M."/>
            <person name="Tulloss R.E."/>
            <person name="Uehling J."/>
            <person name="Grigoriev I.V."/>
            <person name="Vagvolgyi C."/>
            <person name="Papp T."/>
            <person name="Martin F.M."/>
            <person name="Miettinen O."/>
            <person name="Hibbett D.S."/>
            <person name="Nagy L.G."/>
        </authorList>
    </citation>
    <scope>NUCLEOTIDE SEQUENCE [LARGE SCALE GENOMIC DNA]</scope>
    <source>
        <strain evidence="2 3">FP101781</strain>
    </source>
</reference>